<gene>
    <name evidence="1" type="ORF">TNCV_2567601</name>
</gene>
<reference evidence="1" key="1">
    <citation type="submission" date="2020-08" db="EMBL/GenBank/DDBJ databases">
        <title>Multicomponent nature underlies the extraordinary mechanical properties of spider dragline silk.</title>
        <authorList>
            <person name="Kono N."/>
            <person name="Nakamura H."/>
            <person name="Mori M."/>
            <person name="Yoshida Y."/>
            <person name="Ohtoshi R."/>
            <person name="Malay A.D."/>
            <person name="Moran D.A.P."/>
            <person name="Tomita M."/>
            <person name="Numata K."/>
            <person name="Arakawa K."/>
        </authorList>
    </citation>
    <scope>NUCLEOTIDE SEQUENCE</scope>
</reference>
<protein>
    <submittedName>
        <fullName evidence="1">Uncharacterized protein</fullName>
    </submittedName>
</protein>
<sequence length="86" mass="9761">MLLNVSRSVVHRLWNQCQTDASVFRRRAPGRPPQLVAGHFVASGRLTSASAVRRHNSSLFARLCVYPSTDDRDLSWEGEHASWTRQ</sequence>
<dbReference type="AlphaFoldDB" id="A0A8X7BMQ9"/>
<name>A0A8X7BMQ9_TRICX</name>
<evidence type="ECO:0000313" key="1">
    <source>
        <dbReference type="EMBL" id="GFY36798.1"/>
    </source>
</evidence>
<comment type="caution">
    <text evidence="1">The sequence shown here is derived from an EMBL/GenBank/DDBJ whole genome shotgun (WGS) entry which is preliminary data.</text>
</comment>
<organism evidence="1 2">
    <name type="scientific">Trichonephila clavipes</name>
    <name type="common">Golden silk orbweaver</name>
    <name type="synonym">Nephila clavipes</name>
    <dbReference type="NCBI Taxonomy" id="2585209"/>
    <lineage>
        <taxon>Eukaryota</taxon>
        <taxon>Metazoa</taxon>
        <taxon>Ecdysozoa</taxon>
        <taxon>Arthropoda</taxon>
        <taxon>Chelicerata</taxon>
        <taxon>Arachnida</taxon>
        <taxon>Araneae</taxon>
        <taxon>Araneomorphae</taxon>
        <taxon>Entelegynae</taxon>
        <taxon>Araneoidea</taxon>
        <taxon>Nephilidae</taxon>
        <taxon>Trichonephila</taxon>
    </lineage>
</organism>
<proteinExistence type="predicted"/>
<keyword evidence="2" id="KW-1185">Reference proteome</keyword>
<accession>A0A8X7BMQ9</accession>
<evidence type="ECO:0000313" key="2">
    <source>
        <dbReference type="Proteomes" id="UP000887159"/>
    </source>
</evidence>
<dbReference type="Proteomes" id="UP000887159">
    <property type="component" value="Unassembled WGS sequence"/>
</dbReference>
<dbReference type="EMBL" id="BMAU01021438">
    <property type="protein sequence ID" value="GFY36798.1"/>
    <property type="molecule type" value="Genomic_DNA"/>
</dbReference>